<proteinExistence type="predicted"/>
<evidence type="ECO:0000313" key="2">
    <source>
        <dbReference type="EMBL" id="KAH7161523.1"/>
    </source>
</evidence>
<keyword evidence="1" id="KW-0472">Membrane</keyword>
<dbReference type="Proteomes" id="UP000738349">
    <property type="component" value="Unassembled WGS sequence"/>
</dbReference>
<feature type="transmembrane region" description="Helical" evidence="1">
    <location>
        <begin position="143"/>
        <end position="165"/>
    </location>
</feature>
<reference evidence="2" key="1">
    <citation type="journal article" date="2021" name="Nat. Commun.">
        <title>Genetic determinants of endophytism in the Arabidopsis root mycobiome.</title>
        <authorList>
            <person name="Mesny F."/>
            <person name="Miyauchi S."/>
            <person name="Thiergart T."/>
            <person name="Pickel B."/>
            <person name="Atanasova L."/>
            <person name="Karlsson M."/>
            <person name="Huettel B."/>
            <person name="Barry K.W."/>
            <person name="Haridas S."/>
            <person name="Chen C."/>
            <person name="Bauer D."/>
            <person name="Andreopoulos W."/>
            <person name="Pangilinan J."/>
            <person name="LaButti K."/>
            <person name="Riley R."/>
            <person name="Lipzen A."/>
            <person name="Clum A."/>
            <person name="Drula E."/>
            <person name="Henrissat B."/>
            <person name="Kohler A."/>
            <person name="Grigoriev I.V."/>
            <person name="Martin F.M."/>
            <person name="Hacquard S."/>
        </authorList>
    </citation>
    <scope>NUCLEOTIDE SEQUENCE</scope>
    <source>
        <strain evidence="2">MPI-CAGE-AT-0147</strain>
    </source>
</reference>
<organism evidence="2 3">
    <name type="scientific">Dactylonectria macrodidyma</name>
    <dbReference type="NCBI Taxonomy" id="307937"/>
    <lineage>
        <taxon>Eukaryota</taxon>
        <taxon>Fungi</taxon>
        <taxon>Dikarya</taxon>
        <taxon>Ascomycota</taxon>
        <taxon>Pezizomycotina</taxon>
        <taxon>Sordariomycetes</taxon>
        <taxon>Hypocreomycetidae</taxon>
        <taxon>Hypocreales</taxon>
        <taxon>Nectriaceae</taxon>
        <taxon>Dactylonectria</taxon>
    </lineage>
</organism>
<evidence type="ECO:0000313" key="3">
    <source>
        <dbReference type="Proteomes" id="UP000738349"/>
    </source>
</evidence>
<feature type="transmembrane region" description="Helical" evidence="1">
    <location>
        <begin position="69"/>
        <end position="90"/>
    </location>
</feature>
<dbReference type="AlphaFoldDB" id="A0A9P9FIE6"/>
<protein>
    <submittedName>
        <fullName evidence="2">Uncharacterized protein</fullName>
    </submittedName>
</protein>
<keyword evidence="1" id="KW-0812">Transmembrane</keyword>
<gene>
    <name evidence="2" type="ORF">EDB81DRAFT_784954</name>
</gene>
<keyword evidence="3" id="KW-1185">Reference proteome</keyword>
<name>A0A9P9FIE6_9HYPO</name>
<feature type="transmembrane region" description="Helical" evidence="1">
    <location>
        <begin position="111"/>
        <end position="131"/>
    </location>
</feature>
<feature type="transmembrane region" description="Helical" evidence="1">
    <location>
        <begin position="6"/>
        <end position="24"/>
    </location>
</feature>
<evidence type="ECO:0000256" key="1">
    <source>
        <dbReference type="SAM" id="Phobius"/>
    </source>
</evidence>
<dbReference type="OrthoDB" id="5217806at2759"/>
<sequence>MNITHILVFMLLVRIATCIILIHKGETGNTDGRIELASYGSALVLKPLAFVVAAFSVREAIDSNINGKVLYYLVVSFRSLVFLIAVLVIARAVQVKYRVRFNERTSKVSTLLLVSSIIWLLPTTYKVVAIATFQSLNRPRFRLYFHILEVVFAVWPTFATLCIILTTHAKKHNGLSFEIQPFGIVSPPTQQIHLAGNYDAPQYVCQYRGPVGLGAAQPITSGRPAH</sequence>
<feature type="transmembrane region" description="Helical" evidence="1">
    <location>
        <begin position="36"/>
        <end position="57"/>
    </location>
</feature>
<comment type="caution">
    <text evidence="2">The sequence shown here is derived from an EMBL/GenBank/DDBJ whole genome shotgun (WGS) entry which is preliminary data.</text>
</comment>
<keyword evidence="1" id="KW-1133">Transmembrane helix</keyword>
<dbReference type="EMBL" id="JAGMUV010000004">
    <property type="protein sequence ID" value="KAH7161523.1"/>
    <property type="molecule type" value="Genomic_DNA"/>
</dbReference>
<accession>A0A9P9FIE6</accession>